<feature type="transmembrane region" description="Helical" evidence="10">
    <location>
        <begin position="104"/>
        <end position="128"/>
    </location>
</feature>
<evidence type="ECO:0000256" key="7">
    <source>
        <dbReference type="ARBA" id="ARBA00023173"/>
    </source>
</evidence>
<evidence type="ECO:0000256" key="6">
    <source>
        <dbReference type="ARBA" id="ARBA00023136"/>
    </source>
</evidence>
<dbReference type="CDD" id="cd00400">
    <property type="entry name" value="Voltage_gated_ClC"/>
    <property type="match status" value="1"/>
</dbReference>
<gene>
    <name evidence="11" type="ORF">ABE541_05410</name>
</gene>
<dbReference type="PANTHER" id="PTHR43427">
    <property type="entry name" value="CHLORIDE CHANNEL PROTEIN CLC-E"/>
    <property type="match status" value="1"/>
</dbReference>
<feature type="transmembrane region" description="Helical" evidence="10">
    <location>
        <begin position="253"/>
        <end position="275"/>
    </location>
</feature>
<dbReference type="InterPro" id="IPR001807">
    <property type="entry name" value="ClC"/>
</dbReference>
<dbReference type="Pfam" id="PF00654">
    <property type="entry name" value="Voltage_CLC"/>
    <property type="match status" value="1"/>
</dbReference>
<evidence type="ECO:0000313" key="12">
    <source>
        <dbReference type="Proteomes" id="UP001409291"/>
    </source>
</evidence>
<feature type="transmembrane region" description="Helical" evidence="10">
    <location>
        <begin position="148"/>
        <end position="171"/>
    </location>
</feature>
<keyword evidence="5" id="KW-0406">Ion transport</keyword>
<dbReference type="InterPro" id="IPR014743">
    <property type="entry name" value="Cl-channel_core"/>
</dbReference>
<evidence type="ECO:0000256" key="9">
    <source>
        <dbReference type="ARBA" id="ARBA00023303"/>
    </source>
</evidence>
<evidence type="ECO:0000256" key="2">
    <source>
        <dbReference type="ARBA" id="ARBA00022448"/>
    </source>
</evidence>
<evidence type="ECO:0000256" key="5">
    <source>
        <dbReference type="ARBA" id="ARBA00023065"/>
    </source>
</evidence>
<comment type="subcellular location">
    <subcellularLocation>
        <location evidence="1">Membrane</location>
        <topology evidence="1">Multi-pass membrane protein</topology>
    </subcellularLocation>
</comment>
<evidence type="ECO:0000313" key="11">
    <source>
        <dbReference type="EMBL" id="MEN5376695.1"/>
    </source>
</evidence>
<proteinExistence type="predicted"/>
<keyword evidence="4 10" id="KW-1133">Transmembrane helix</keyword>
<keyword evidence="6 10" id="KW-0472">Membrane</keyword>
<evidence type="ECO:0000256" key="3">
    <source>
        <dbReference type="ARBA" id="ARBA00022692"/>
    </source>
</evidence>
<dbReference type="PANTHER" id="PTHR43427:SF6">
    <property type="entry name" value="CHLORIDE CHANNEL PROTEIN CLC-E"/>
    <property type="match status" value="1"/>
</dbReference>
<reference evidence="11 12" key="1">
    <citation type="submission" date="2024-04" db="EMBL/GenBank/DDBJ databases">
        <title>WGS of bacteria from Torrens River.</title>
        <authorList>
            <person name="Wyrsch E.R."/>
            <person name="Drigo B."/>
        </authorList>
    </citation>
    <scope>NUCLEOTIDE SEQUENCE [LARGE SCALE GENOMIC DNA]</scope>
    <source>
        <strain evidence="11 12">TWI391</strain>
    </source>
</reference>
<feature type="transmembrane region" description="Helical" evidence="10">
    <location>
        <begin position="51"/>
        <end position="68"/>
    </location>
</feature>
<dbReference type="InterPro" id="IPR050368">
    <property type="entry name" value="ClC-type_chloride_channel"/>
</dbReference>
<feature type="transmembrane region" description="Helical" evidence="10">
    <location>
        <begin position="387"/>
        <end position="405"/>
    </location>
</feature>
<feature type="transmembrane region" description="Helical" evidence="10">
    <location>
        <begin position="183"/>
        <end position="201"/>
    </location>
</feature>
<keyword evidence="2" id="KW-0813">Transport</keyword>
<dbReference type="SUPFAM" id="SSF81340">
    <property type="entry name" value="Clc chloride channel"/>
    <property type="match status" value="1"/>
</dbReference>
<keyword evidence="9" id="KW-0407">Ion channel</keyword>
<feature type="transmembrane region" description="Helical" evidence="10">
    <location>
        <begin position="295"/>
        <end position="318"/>
    </location>
</feature>
<sequence>MKDKIKLYSYFKLMIGSIIVAVLSGLLAYTLKHLTTHWQDYLFEHVSQINHYLYIIFPSIGITIIYFLRKYVFQNKKNKGIREIYRSLDTRQDHLPLYKIPSHYINGFLTVIFGGSTGIEVSTVVATATLGNQMSKGGWAPMKYKRELICAGVTAGVAVLFGTVLGGWFFAIEVIARGLKKTVLFSCTIAGIVSSIGIYYFEKEPLLSFPVEQWHWYGLPFMMLVAVLGAVLANYFMKLVLTSKKLFARIDSNFLRVNIGAITVGSFILFFPALYGDSYHGLQQMIKLSTVSQGAVMIPISLLILVILKPLVASLTLGAGGDGGVFAPSIVAGAFLGMAVALFCNMIFGLDLLILNFALVGAASTLAAAIHGRFTALFLICSMAPGAYILLFPVAIAVLIAYAVAKKINPYNVYTYPEIAK</sequence>
<keyword evidence="8" id="KW-0868">Chloride</keyword>
<evidence type="ECO:0000256" key="10">
    <source>
        <dbReference type="SAM" id="Phobius"/>
    </source>
</evidence>
<name>A0ABV0BPG7_9SPHI</name>
<accession>A0ABV0BPG7</accession>
<dbReference type="Gene3D" id="1.10.3080.10">
    <property type="entry name" value="Clc chloride channel"/>
    <property type="match status" value="1"/>
</dbReference>
<evidence type="ECO:0000256" key="8">
    <source>
        <dbReference type="ARBA" id="ARBA00023214"/>
    </source>
</evidence>
<organism evidence="11 12">
    <name type="scientific">Sphingobacterium kitahiroshimense</name>
    <dbReference type="NCBI Taxonomy" id="470446"/>
    <lineage>
        <taxon>Bacteria</taxon>
        <taxon>Pseudomonadati</taxon>
        <taxon>Bacteroidota</taxon>
        <taxon>Sphingobacteriia</taxon>
        <taxon>Sphingobacteriales</taxon>
        <taxon>Sphingobacteriaceae</taxon>
        <taxon>Sphingobacterium</taxon>
    </lineage>
</organism>
<feature type="transmembrane region" description="Helical" evidence="10">
    <location>
        <begin position="221"/>
        <end position="241"/>
    </location>
</feature>
<keyword evidence="12" id="KW-1185">Reference proteome</keyword>
<evidence type="ECO:0000256" key="1">
    <source>
        <dbReference type="ARBA" id="ARBA00004141"/>
    </source>
</evidence>
<evidence type="ECO:0000256" key="4">
    <source>
        <dbReference type="ARBA" id="ARBA00022989"/>
    </source>
</evidence>
<protein>
    <submittedName>
        <fullName evidence="11">Chloride channel protein</fullName>
    </submittedName>
</protein>
<feature type="transmembrane region" description="Helical" evidence="10">
    <location>
        <begin position="7"/>
        <end position="31"/>
    </location>
</feature>
<dbReference type="RefSeq" id="WP_346580883.1">
    <property type="nucleotide sequence ID" value="NZ_JBDJNQ010000002.1"/>
</dbReference>
<keyword evidence="3 10" id="KW-0812">Transmembrane</keyword>
<feature type="transmembrane region" description="Helical" evidence="10">
    <location>
        <begin position="354"/>
        <end position="380"/>
    </location>
</feature>
<dbReference type="Proteomes" id="UP001409291">
    <property type="component" value="Unassembled WGS sequence"/>
</dbReference>
<comment type="caution">
    <text evidence="11">The sequence shown here is derived from an EMBL/GenBank/DDBJ whole genome shotgun (WGS) entry which is preliminary data.</text>
</comment>
<feature type="transmembrane region" description="Helical" evidence="10">
    <location>
        <begin position="325"/>
        <end position="348"/>
    </location>
</feature>
<keyword evidence="7" id="KW-0869">Chloride channel</keyword>
<dbReference type="EMBL" id="JBDJNQ010000002">
    <property type="protein sequence ID" value="MEN5376695.1"/>
    <property type="molecule type" value="Genomic_DNA"/>
</dbReference>